<feature type="domain" description="Aldehyde dehydrogenase" evidence="3">
    <location>
        <begin position="246"/>
        <end position="405"/>
    </location>
</feature>
<gene>
    <name evidence="4" type="ORF">RHS01_00726</name>
</gene>
<dbReference type="InterPro" id="IPR016163">
    <property type="entry name" value="Ald_DH_C"/>
</dbReference>
<proteinExistence type="inferred from homology"/>
<dbReference type="Proteomes" id="UP000614334">
    <property type="component" value="Unassembled WGS sequence"/>
</dbReference>
<protein>
    <submittedName>
        <fullName evidence="4">Dehydrogenase</fullName>
    </submittedName>
</protein>
<dbReference type="InterPro" id="IPR016161">
    <property type="entry name" value="Ald_DH/histidinol_DH"/>
</dbReference>
<evidence type="ECO:0000256" key="1">
    <source>
        <dbReference type="ARBA" id="ARBA00009986"/>
    </source>
</evidence>
<dbReference type="InterPro" id="IPR016162">
    <property type="entry name" value="Ald_DH_N"/>
</dbReference>
<dbReference type="InterPro" id="IPR012394">
    <property type="entry name" value="Aldehyde_DH_NAD(P)"/>
</dbReference>
<dbReference type="GO" id="GO:0006081">
    <property type="term" value="P:aldehyde metabolic process"/>
    <property type="evidence" value="ECO:0007669"/>
    <property type="project" value="InterPro"/>
</dbReference>
<comment type="similarity">
    <text evidence="1">Belongs to the aldehyde dehydrogenase family.</text>
</comment>
<sequence>MTTKLEYTPLDEINQIHARLHASFRTGKTKPIDARKENIVKFAYMIKDNVEALQDALAVDLGRPKLESSFLEIDPLIKESIEVYKSVEKWAQPDKAPFSLNFAPMKPVVRKEPKGAVLVISPFNYPVWLAFSPVIGAIAAGCTVALKPSELTPATSTLLASLVAKYLPSDVVTVVNGAIPETTRLLDLPWGHIMYTGGGNVGRIVATAAAKHLTPVTLEVRPVLPTPLFYYLQKPRHHRPRIGHESRARRILWGKTINAGQTCVAPDYVLVPREGQDALVRELEVAYKEFYPQGAKSSDSYSRIISAGHWDRLKGMLDGTDGKVVLGGGSDADRDSKFIAPTVVKDVGGDDALMKSEIFGPILPIVPVKDVDAAIEYVNAKALASSDHPLALYVFTKNPSHLTKSLSLVVFDNTQSGAAVANDLIIHIAGSTAFLSAGLVLPDTEHILQSSRLIPLPTSVLPSTRLGFGPDTWGAVPSLHAAKAKKLSGLNPVTLPFPRPGTKAAGPWSKWATIMGVLAVLSAAFAKYSKK</sequence>
<dbReference type="Gene3D" id="3.40.309.10">
    <property type="entry name" value="Aldehyde Dehydrogenase, Chain A, domain 2"/>
    <property type="match status" value="1"/>
</dbReference>
<keyword evidence="2" id="KW-0560">Oxidoreductase</keyword>
<feature type="domain" description="Aldehyde dehydrogenase" evidence="3">
    <location>
        <begin position="12"/>
        <end position="220"/>
    </location>
</feature>
<dbReference type="SUPFAM" id="SSF53720">
    <property type="entry name" value="ALDH-like"/>
    <property type="match status" value="1"/>
</dbReference>
<evidence type="ECO:0000313" key="4">
    <source>
        <dbReference type="EMBL" id="KAF8762010.1"/>
    </source>
</evidence>
<dbReference type="GO" id="GO:0004029">
    <property type="term" value="F:aldehyde dehydrogenase (NAD+) activity"/>
    <property type="evidence" value="ECO:0007669"/>
    <property type="project" value="TreeGrafter"/>
</dbReference>
<organism evidence="4 5">
    <name type="scientific">Rhizoctonia solani</name>
    <dbReference type="NCBI Taxonomy" id="456999"/>
    <lineage>
        <taxon>Eukaryota</taxon>
        <taxon>Fungi</taxon>
        <taxon>Dikarya</taxon>
        <taxon>Basidiomycota</taxon>
        <taxon>Agaricomycotina</taxon>
        <taxon>Agaricomycetes</taxon>
        <taxon>Cantharellales</taxon>
        <taxon>Ceratobasidiaceae</taxon>
        <taxon>Rhizoctonia</taxon>
    </lineage>
</organism>
<reference evidence="4" key="1">
    <citation type="submission" date="2020-09" db="EMBL/GenBank/DDBJ databases">
        <title>Comparative genome analyses of four rice-infecting Rhizoctonia solani isolates reveal extensive enrichment of homogalacturonan modification genes.</title>
        <authorList>
            <person name="Lee D.-Y."/>
            <person name="Jeon J."/>
            <person name="Kim K.-T."/>
            <person name="Cheong K."/>
            <person name="Song H."/>
            <person name="Choi G."/>
            <person name="Ko J."/>
            <person name="Opiyo S.O."/>
            <person name="Zuo S."/>
            <person name="Madhav S."/>
            <person name="Lee Y.-H."/>
            <person name="Wang G.-L."/>
        </authorList>
    </citation>
    <scope>NUCLEOTIDE SEQUENCE</scope>
    <source>
        <strain evidence="4">AG1-IA B2</strain>
    </source>
</reference>
<dbReference type="Pfam" id="PF00171">
    <property type="entry name" value="Aldedh"/>
    <property type="match status" value="2"/>
</dbReference>
<evidence type="ECO:0000313" key="5">
    <source>
        <dbReference type="Proteomes" id="UP000614334"/>
    </source>
</evidence>
<dbReference type="InterPro" id="IPR015590">
    <property type="entry name" value="Aldehyde_DH_dom"/>
</dbReference>
<dbReference type="GO" id="GO:0005737">
    <property type="term" value="C:cytoplasm"/>
    <property type="evidence" value="ECO:0007669"/>
    <property type="project" value="TreeGrafter"/>
</dbReference>
<dbReference type="PANTHER" id="PTHR43570:SF16">
    <property type="entry name" value="ALDEHYDE DEHYDROGENASE TYPE III, ISOFORM Q"/>
    <property type="match status" value="1"/>
</dbReference>
<comment type="caution">
    <text evidence="4">The sequence shown here is derived from an EMBL/GenBank/DDBJ whole genome shotgun (WGS) entry which is preliminary data.</text>
</comment>
<evidence type="ECO:0000256" key="2">
    <source>
        <dbReference type="ARBA" id="ARBA00023002"/>
    </source>
</evidence>
<accession>A0A8H7ILC6</accession>
<dbReference type="EMBL" id="JACYCF010000001">
    <property type="protein sequence ID" value="KAF8762010.1"/>
    <property type="molecule type" value="Genomic_DNA"/>
</dbReference>
<name>A0A8H7ILC6_9AGAM</name>
<evidence type="ECO:0000259" key="3">
    <source>
        <dbReference type="Pfam" id="PF00171"/>
    </source>
</evidence>
<dbReference type="PANTHER" id="PTHR43570">
    <property type="entry name" value="ALDEHYDE DEHYDROGENASE"/>
    <property type="match status" value="1"/>
</dbReference>
<dbReference type="Gene3D" id="3.40.605.10">
    <property type="entry name" value="Aldehyde Dehydrogenase, Chain A, domain 1"/>
    <property type="match status" value="1"/>
</dbReference>
<dbReference type="AlphaFoldDB" id="A0A8H7ILC6"/>